<keyword evidence="1" id="KW-0812">Transmembrane</keyword>
<dbReference type="PANTHER" id="PTHR37314:SF4">
    <property type="entry name" value="UPF0700 TRANSMEMBRANE PROTEIN YOAK"/>
    <property type="match status" value="1"/>
</dbReference>
<evidence type="ECO:0000313" key="3">
    <source>
        <dbReference type="Proteomes" id="UP000325849"/>
    </source>
</evidence>
<dbReference type="OrthoDB" id="7057004at2"/>
<protein>
    <submittedName>
        <fullName evidence="2">DUF1275 domain-containing protein</fullName>
    </submittedName>
</protein>
<dbReference type="AlphaFoldDB" id="A0A5N8VLG0"/>
<feature type="transmembrane region" description="Helical" evidence="1">
    <location>
        <begin position="75"/>
        <end position="99"/>
    </location>
</feature>
<feature type="transmembrane region" description="Helical" evidence="1">
    <location>
        <begin position="191"/>
        <end position="210"/>
    </location>
</feature>
<feature type="transmembrane region" description="Helical" evidence="1">
    <location>
        <begin position="111"/>
        <end position="129"/>
    </location>
</feature>
<keyword evidence="1" id="KW-0472">Membrane</keyword>
<dbReference type="InterPro" id="IPR010699">
    <property type="entry name" value="DUF1275"/>
</dbReference>
<gene>
    <name evidence="2" type="ORF">FNH09_32740</name>
</gene>
<evidence type="ECO:0000256" key="1">
    <source>
        <dbReference type="SAM" id="Phobius"/>
    </source>
</evidence>
<dbReference type="PANTHER" id="PTHR37314">
    <property type="entry name" value="SLR0142 PROTEIN"/>
    <property type="match status" value="1"/>
</dbReference>
<dbReference type="EMBL" id="VJZD01000181">
    <property type="protein sequence ID" value="MPY35829.1"/>
    <property type="molecule type" value="Genomic_DNA"/>
</dbReference>
<accession>A0A5N8VLG0</accession>
<evidence type="ECO:0000313" key="2">
    <source>
        <dbReference type="EMBL" id="MPY35829.1"/>
    </source>
</evidence>
<feature type="transmembrane region" description="Helical" evidence="1">
    <location>
        <begin position="31"/>
        <end position="55"/>
    </location>
</feature>
<keyword evidence="1" id="KW-1133">Transmembrane helix</keyword>
<name>A0A5N8VLG0_9ACTN</name>
<dbReference type="Pfam" id="PF06912">
    <property type="entry name" value="DUF1275"/>
    <property type="match status" value="1"/>
</dbReference>
<organism evidence="2 3">
    <name type="scientific">Streptomyces adustus</name>
    <dbReference type="NCBI Taxonomy" id="1609272"/>
    <lineage>
        <taxon>Bacteria</taxon>
        <taxon>Bacillati</taxon>
        <taxon>Actinomycetota</taxon>
        <taxon>Actinomycetes</taxon>
        <taxon>Kitasatosporales</taxon>
        <taxon>Streptomycetaceae</taxon>
        <taxon>Streptomyces</taxon>
    </lineage>
</organism>
<feature type="transmembrane region" description="Helical" evidence="1">
    <location>
        <begin position="135"/>
        <end position="155"/>
    </location>
</feature>
<dbReference type="Proteomes" id="UP000325849">
    <property type="component" value="Unassembled WGS sequence"/>
</dbReference>
<sequence length="248" mass="26230">MRTIAVVCRVSRGVPWRIDPMATIHRRTDTLPVGIVLASVGGFLDAYTFVRYGVFANLQSGNMVLFCVQATDRHWHAAVLSVIPIGAFIAGVLAVDILGVPHVGRLVRRPLRLVLTIQIVLLTAIASLPDGTPEPVTTVTVSLVAALQFATFTTLRNAPYATLMASGNLRTSIGAAHEWVVSKKPEDARRAGRYAVVVGAFAVGAVIGAICTRFVGTPAVAVAAGLLAAVLAMLISETRQLERGEANV</sequence>
<comment type="caution">
    <text evidence="2">The sequence shown here is derived from an EMBL/GenBank/DDBJ whole genome shotgun (WGS) entry which is preliminary data.</text>
</comment>
<feature type="transmembrane region" description="Helical" evidence="1">
    <location>
        <begin position="216"/>
        <end position="235"/>
    </location>
</feature>
<reference evidence="2 3" key="1">
    <citation type="submission" date="2019-07" db="EMBL/GenBank/DDBJ databases">
        <title>New species of Amycolatopsis and Streptomyces.</title>
        <authorList>
            <person name="Duangmal K."/>
            <person name="Teo W.F.A."/>
            <person name="Lipun K."/>
        </authorList>
    </citation>
    <scope>NUCLEOTIDE SEQUENCE [LARGE SCALE GENOMIC DNA]</scope>
    <source>
        <strain evidence="2 3">NBRC 109810</strain>
    </source>
</reference>
<keyword evidence="3" id="KW-1185">Reference proteome</keyword>
<proteinExistence type="predicted"/>